<keyword evidence="2" id="KW-1185">Reference proteome</keyword>
<evidence type="ECO:0000313" key="2">
    <source>
        <dbReference type="Proteomes" id="UP001497680"/>
    </source>
</evidence>
<dbReference type="Proteomes" id="UP001497680">
    <property type="component" value="Unassembled WGS sequence"/>
</dbReference>
<evidence type="ECO:0000313" key="1">
    <source>
        <dbReference type="EMBL" id="KAI6081513.1"/>
    </source>
</evidence>
<gene>
    <name evidence="1" type="ORF">F4821DRAFT_25095</name>
</gene>
<protein>
    <submittedName>
        <fullName evidence="1">Uncharacterized protein</fullName>
    </submittedName>
</protein>
<proteinExistence type="predicted"/>
<comment type="caution">
    <text evidence="1">The sequence shown here is derived from an EMBL/GenBank/DDBJ whole genome shotgun (WGS) entry which is preliminary data.</text>
</comment>
<sequence>MRRDESAMRVFIPVSDYIAPQAKFYVGCRPYHGRLFPKVVEAACIFFYPEFWAAVDDTQPAKKRLVEMTKECKYRAAVNKTVAGAGNEAGNEAGNALADTAAPNDGTSELTSSLPDLPIIQDKPNADVERAPSRNILSDENVTSFMNFAEAMTIERCAMIAEESKASTTSLHDLKLDKVKAVHESLRSKVEEKDQKGGLMVDKLSRNGLGFFVEMCHGIISDKDSQKKVARKIKYALIASEIHVRHTSIT</sequence>
<reference evidence="1 2" key="1">
    <citation type="journal article" date="2022" name="New Phytol.">
        <title>Ecological generalism drives hyperdiversity of secondary metabolite gene clusters in xylarialean endophytes.</title>
        <authorList>
            <person name="Franco M.E.E."/>
            <person name="Wisecaver J.H."/>
            <person name="Arnold A.E."/>
            <person name="Ju Y.M."/>
            <person name="Slot J.C."/>
            <person name="Ahrendt S."/>
            <person name="Moore L.P."/>
            <person name="Eastman K.E."/>
            <person name="Scott K."/>
            <person name="Konkel Z."/>
            <person name="Mondo S.J."/>
            <person name="Kuo A."/>
            <person name="Hayes R.D."/>
            <person name="Haridas S."/>
            <person name="Andreopoulos B."/>
            <person name="Riley R."/>
            <person name="LaButti K."/>
            <person name="Pangilinan J."/>
            <person name="Lipzen A."/>
            <person name="Amirebrahimi M."/>
            <person name="Yan J."/>
            <person name="Adam C."/>
            <person name="Keymanesh K."/>
            <person name="Ng V."/>
            <person name="Louie K."/>
            <person name="Northen T."/>
            <person name="Drula E."/>
            <person name="Henrissat B."/>
            <person name="Hsieh H.M."/>
            <person name="Youens-Clark K."/>
            <person name="Lutzoni F."/>
            <person name="Miadlikowska J."/>
            <person name="Eastwood D.C."/>
            <person name="Hamelin R.C."/>
            <person name="Grigoriev I.V."/>
            <person name="U'Ren J.M."/>
        </authorList>
    </citation>
    <scope>NUCLEOTIDE SEQUENCE [LARGE SCALE GENOMIC DNA]</scope>
    <source>
        <strain evidence="1 2">ER1909</strain>
    </source>
</reference>
<organism evidence="1 2">
    <name type="scientific">Hypoxylon rubiginosum</name>
    <dbReference type="NCBI Taxonomy" id="110542"/>
    <lineage>
        <taxon>Eukaryota</taxon>
        <taxon>Fungi</taxon>
        <taxon>Dikarya</taxon>
        <taxon>Ascomycota</taxon>
        <taxon>Pezizomycotina</taxon>
        <taxon>Sordariomycetes</taxon>
        <taxon>Xylariomycetidae</taxon>
        <taxon>Xylariales</taxon>
        <taxon>Hypoxylaceae</taxon>
        <taxon>Hypoxylon</taxon>
    </lineage>
</organism>
<accession>A0ACC0CM92</accession>
<name>A0ACC0CM92_9PEZI</name>
<dbReference type="EMBL" id="MU394393">
    <property type="protein sequence ID" value="KAI6081513.1"/>
    <property type="molecule type" value="Genomic_DNA"/>
</dbReference>